<dbReference type="Proteomes" id="UP001589645">
    <property type="component" value="Unassembled WGS sequence"/>
</dbReference>
<dbReference type="Pfam" id="PF00106">
    <property type="entry name" value="adh_short"/>
    <property type="match status" value="1"/>
</dbReference>
<accession>A0ABV5HHF8</accession>
<proteinExistence type="inferred from homology"/>
<dbReference type="EMBL" id="JBHMEP010000001">
    <property type="protein sequence ID" value="MFB9133655.1"/>
    <property type="molecule type" value="Genomic_DNA"/>
</dbReference>
<dbReference type="InterPro" id="IPR036291">
    <property type="entry name" value="NAD(P)-bd_dom_sf"/>
</dbReference>
<keyword evidence="4" id="KW-1185">Reference proteome</keyword>
<keyword evidence="2" id="KW-0560">Oxidoreductase</keyword>
<dbReference type="RefSeq" id="WP_390189167.1">
    <property type="nucleotide sequence ID" value="NZ_JBHMEP010000001.1"/>
</dbReference>
<sequence length="222" mass="24512">MDIKSSLILITSAGTRFGATLAMHFISLGAKVVLCDSNKSELHKTYQCCRTLSHRVYQYPLSDHAYESIHQLFDDIESDLGQAPDVLINHFTPDAIPPLMDAHSAATAGQSMSTLASMLFSYSQATAERLRRNQSQGVIVNVISQDNSPNIAGFENAASVVSGFTQSWGKELNPFNIRVGAVIPSYDDCLEQLRWGELQDELIRNIEYIVSNDYFSGRVMAA</sequence>
<evidence type="ECO:0000313" key="4">
    <source>
        <dbReference type="Proteomes" id="UP001589645"/>
    </source>
</evidence>
<comment type="similarity">
    <text evidence="1">Belongs to the short-chain dehydrogenases/reductases (SDR) family.</text>
</comment>
<dbReference type="NCBIfam" id="NF006464">
    <property type="entry name" value="PRK08862.1"/>
    <property type="match status" value="1"/>
</dbReference>
<dbReference type="PANTHER" id="PTHR43639">
    <property type="entry name" value="OXIDOREDUCTASE, SHORT-CHAIN DEHYDROGENASE/REDUCTASE FAMILY (AFU_ORTHOLOGUE AFUA_5G02870)"/>
    <property type="match status" value="1"/>
</dbReference>
<dbReference type="CDD" id="cd05233">
    <property type="entry name" value="SDR_c"/>
    <property type="match status" value="1"/>
</dbReference>
<dbReference type="Gene3D" id="3.40.50.720">
    <property type="entry name" value="NAD(P)-binding Rossmann-like Domain"/>
    <property type="match status" value="1"/>
</dbReference>
<dbReference type="InterPro" id="IPR002347">
    <property type="entry name" value="SDR_fam"/>
</dbReference>
<reference evidence="3 4" key="1">
    <citation type="submission" date="2024-09" db="EMBL/GenBank/DDBJ databases">
        <authorList>
            <person name="Sun Q."/>
            <person name="Mori K."/>
        </authorList>
    </citation>
    <scope>NUCLEOTIDE SEQUENCE [LARGE SCALE GENOMIC DNA]</scope>
    <source>
        <strain evidence="3 4">CECT 8064</strain>
    </source>
</reference>
<name>A0ABV5HHF8_9VIBR</name>
<comment type="caution">
    <text evidence="3">The sequence shown here is derived from an EMBL/GenBank/DDBJ whole genome shotgun (WGS) entry which is preliminary data.</text>
</comment>
<gene>
    <name evidence="3" type="ORF">ACFFUV_01570</name>
</gene>
<evidence type="ECO:0000313" key="3">
    <source>
        <dbReference type="EMBL" id="MFB9133655.1"/>
    </source>
</evidence>
<dbReference type="PANTHER" id="PTHR43639:SF1">
    <property type="entry name" value="SHORT-CHAIN DEHYDROGENASE_REDUCTASE FAMILY PROTEIN"/>
    <property type="match status" value="1"/>
</dbReference>
<dbReference type="SUPFAM" id="SSF51735">
    <property type="entry name" value="NAD(P)-binding Rossmann-fold domains"/>
    <property type="match status" value="1"/>
</dbReference>
<protein>
    <submittedName>
        <fullName evidence="3">SDR family oxidoreductase</fullName>
    </submittedName>
</protein>
<evidence type="ECO:0000256" key="2">
    <source>
        <dbReference type="ARBA" id="ARBA00023002"/>
    </source>
</evidence>
<organism evidence="3 4">
    <name type="scientific">Vibrio olivae</name>
    <dbReference type="NCBI Taxonomy" id="1243002"/>
    <lineage>
        <taxon>Bacteria</taxon>
        <taxon>Pseudomonadati</taxon>
        <taxon>Pseudomonadota</taxon>
        <taxon>Gammaproteobacteria</taxon>
        <taxon>Vibrionales</taxon>
        <taxon>Vibrionaceae</taxon>
        <taxon>Vibrio</taxon>
    </lineage>
</organism>
<evidence type="ECO:0000256" key="1">
    <source>
        <dbReference type="ARBA" id="ARBA00006484"/>
    </source>
</evidence>